<evidence type="ECO:0000256" key="3">
    <source>
        <dbReference type="ARBA" id="ARBA00023180"/>
    </source>
</evidence>
<dbReference type="EMBL" id="JAMSHJ010000006">
    <property type="protein sequence ID" value="KAI5397860.1"/>
    <property type="molecule type" value="Genomic_DNA"/>
</dbReference>
<comment type="similarity">
    <text evidence="4">Belongs to the methyltransferase superfamily.</text>
</comment>
<dbReference type="GO" id="GO:0008168">
    <property type="term" value="F:methyltransferase activity"/>
    <property type="evidence" value="ECO:0007669"/>
    <property type="project" value="UniProtKB-UniRule"/>
</dbReference>
<dbReference type="GO" id="GO:0016020">
    <property type="term" value="C:membrane"/>
    <property type="evidence" value="ECO:0007669"/>
    <property type="project" value="UniProtKB-SubCell"/>
</dbReference>
<dbReference type="GO" id="GO:0005802">
    <property type="term" value="C:trans-Golgi network"/>
    <property type="evidence" value="ECO:0007669"/>
    <property type="project" value="TreeGrafter"/>
</dbReference>
<evidence type="ECO:0000256" key="1">
    <source>
        <dbReference type="ARBA" id="ARBA00022603"/>
    </source>
</evidence>
<keyword evidence="6" id="KW-1185">Reference proteome</keyword>
<evidence type="ECO:0000313" key="5">
    <source>
        <dbReference type="EMBL" id="KAI5397860.1"/>
    </source>
</evidence>
<protein>
    <recommendedName>
        <fullName evidence="4">Methyltransferase</fullName>
        <ecNumber evidence="4">2.1.1.-</ecNumber>
    </recommendedName>
</protein>
<dbReference type="PANTHER" id="PTHR10108">
    <property type="entry name" value="SAM-DEPENDENT METHYLTRANSFERASE"/>
    <property type="match status" value="1"/>
</dbReference>
<dbReference type="GO" id="GO:0005768">
    <property type="term" value="C:endosome"/>
    <property type="evidence" value="ECO:0007669"/>
    <property type="project" value="TreeGrafter"/>
</dbReference>
<evidence type="ECO:0000256" key="4">
    <source>
        <dbReference type="RuleBase" id="RU366043"/>
    </source>
</evidence>
<dbReference type="PANTHER" id="PTHR10108:SF1130">
    <property type="entry name" value="METHYLTRANSFERASE PMT26-RELATED"/>
    <property type="match status" value="1"/>
</dbReference>
<sequence>MLHNYLALLWLKYLRSGRHNSPVQSNACFQRAQPKSGCGRMRRQCQMLQFQPASLKSAFSLFPRDINVLLSGLKADIRYDVECGVASLGGFLFDRDVLAMSLAPKDEHEDQVQFALERGSLDISAIVGTKKFHFPYIHDCGIFYSNIH</sequence>
<dbReference type="Pfam" id="PF03141">
    <property type="entry name" value="Methyltransf_29"/>
    <property type="match status" value="1"/>
</dbReference>
<comment type="subcellular location">
    <subcellularLocation>
        <location evidence="4">Membrane</location>
        <topology evidence="4">Single-pass type II membrane protein</topology>
    </subcellularLocation>
</comment>
<dbReference type="GO" id="GO:0032259">
    <property type="term" value="P:methylation"/>
    <property type="evidence" value="ECO:0007669"/>
    <property type="project" value="UniProtKB-KW"/>
</dbReference>
<dbReference type="Gramene" id="Psat06G0361400-T1">
    <property type="protein sequence ID" value="KAI5397860.1"/>
    <property type="gene ID" value="KIW84_063614"/>
</dbReference>
<dbReference type="Proteomes" id="UP001058974">
    <property type="component" value="Chromosome 6"/>
</dbReference>
<keyword evidence="4" id="KW-0812">Transmembrane</keyword>
<keyword evidence="3 4" id="KW-0325">Glycoprotein</keyword>
<dbReference type="InterPro" id="IPR004159">
    <property type="entry name" value="Put_SAM_MeTrfase"/>
</dbReference>
<dbReference type="EC" id="2.1.1.-" evidence="4"/>
<comment type="caution">
    <text evidence="5">The sequence shown here is derived from an EMBL/GenBank/DDBJ whole genome shotgun (WGS) entry which is preliminary data.</text>
</comment>
<evidence type="ECO:0000256" key="2">
    <source>
        <dbReference type="ARBA" id="ARBA00022679"/>
    </source>
</evidence>
<reference evidence="5 6" key="1">
    <citation type="journal article" date="2022" name="Nat. Genet.">
        <title>Improved pea reference genome and pan-genome highlight genomic features and evolutionary characteristics.</title>
        <authorList>
            <person name="Yang T."/>
            <person name="Liu R."/>
            <person name="Luo Y."/>
            <person name="Hu S."/>
            <person name="Wang D."/>
            <person name="Wang C."/>
            <person name="Pandey M.K."/>
            <person name="Ge S."/>
            <person name="Xu Q."/>
            <person name="Li N."/>
            <person name="Li G."/>
            <person name="Huang Y."/>
            <person name="Saxena R.K."/>
            <person name="Ji Y."/>
            <person name="Li M."/>
            <person name="Yan X."/>
            <person name="He Y."/>
            <person name="Liu Y."/>
            <person name="Wang X."/>
            <person name="Xiang C."/>
            <person name="Varshney R.K."/>
            <person name="Ding H."/>
            <person name="Gao S."/>
            <person name="Zong X."/>
        </authorList>
    </citation>
    <scope>NUCLEOTIDE SEQUENCE [LARGE SCALE GENOMIC DNA]</scope>
    <source>
        <strain evidence="5 6">cv. Zhongwan 6</strain>
    </source>
</reference>
<keyword evidence="4" id="KW-0735">Signal-anchor</keyword>
<accession>A0A9D4W9B8</accession>
<evidence type="ECO:0000313" key="6">
    <source>
        <dbReference type="Proteomes" id="UP001058974"/>
    </source>
</evidence>
<keyword evidence="1 4" id="KW-0489">Methyltransferase</keyword>
<name>A0A9D4W9B8_PEA</name>
<proteinExistence type="inferred from homology"/>
<keyword evidence="2 4" id="KW-0808">Transferase</keyword>
<gene>
    <name evidence="5" type="ORF">KIW84_063614</name>
</gene>
<dbReference type="AlphaFoldDB" id="A0A9D4W9B8"/>
<organism evidence="5 6">
    <name type="scientific">Pisum sativum</name>
    <name type="common">Garden pea</name>
    <name type="synonym">Lathyrus oleraceus</name>
    <dbReference type="NCBI Taxonomy" id="3888"/>
    <lineage>
        <taxon>Eukaryota</taxon>
        <taxon>Viridiplantae</taxon>
        <taxon>Streptophyta</taxon>
        <taxon>Embryophyta</taxon>
        <taxon>Tracheophyta</taxon>
        <taxon>Spermatophyta</taxon>
        <taxon>Magnoliopsida</taxon>
        <taxon>eudicotyledons</taxon>
        <taxon>Gunneridae</taxon>
        <taxon>Pentapetalae</taxon>
        <taxon>rosids</taxon>
        <taxon>fabids</taxon>
        <taxon>Fabales</taxon>
        <taxon>Fabaceae</taxon>
        <taxon>Papilionoideae</taxon>
        <taxon>50 kb inversion clade</taxon>
        <taxon>NPAAA clade</taxon>
        <taxon>Hologalegina</taxon>
        <taxon>IRL clade</taxon>
        <taxon>Fabeae</taxon>
        <taxon>Lathyrus</taxon>
    </lineage>
</organism>